<evidence type="ECO:0000256" key="1">
    <source>
        <dbReference type="ARBA" id="ARBA00022679"/>
    </source>
</evidence>
<proteinExistence type="inferred from homology"/>
<reference evidence="11" key="1">
    <citation type="journal article" date="2023" name="Commun. Biol.">
        <title>Genome analysis of Parmales, the sister group of diatoms, reveals the evolutionary specialization of diatoms from phago-mixotrophs to photoautotrophs.</title>
        <authorList>
            <person name="Ban H."/>
            <person name="Sato S."/>
            <person name="Yoshikawa S."/>
            <person name="Yamada K."/>
            <person name="Nakamura Y."/>
            <person name="Ichinomiya M."/>
            <person name="Sato N."/>
            <person name="Blanc-Mathieu R."/>
            <person name="Endo H."/>
            <person name="Kuwata A."/>
            <person name="Ogata H."/>
        </authorList>
    </citation>
    <scope>NUCLEOTIDE SEQUENCE [LARGE SCALE GENOMIC DNA]</scope>
</reference>
<keyword evidence="2" id="KW-0949">S-adenosyl-L-methionine</keyword>
<dbReference type="GO" id="GO:0030791">
    <property type="term" value="F:arsenite methyltransferase activity"/>
    <property type="evidence" value="ECO:0007669"/>
    <property type="project" value="UniProtKB-EC"/>
</dbReference>
<dbReference type="SUPFAM" id="SSF53335">
    <property type="entry name" value="S-adenosyl-L-methionine-dependent methyltransferases"/>
    <property type="match status" value="1"/>
</dbReference>
<evidence type="ECO:0000313" key="10">
    <source>
        <dbReference type="EMBL" id="GMI19508.1"/>
    </source>
</evidence>
<comment type="catalytic activity">
    <reaction evidence="8">
        <text>arsenic triglutathione + 3 [thioredoxin]-dithiol + 3 S-adenosyl-L-methionine = trimethylarsine + 3 [thioredoxin]-disulfide + 3 glutathione + 3 S-adenosyl-L-homocysteine + 3 H(+)</text>
        <dbReference type="Rhea" id="RHEA:69432"/>
        <dbReference type="Rhea" id="RHEA-COMP:10698"/>
        <dbReference type="Rhea" id="RHEA-COMP:10700"/>
        <dbReference type="ChEBI" id="CHEBI:15378"/>
        <dbReference type="ChEBI" id="CHEBI:27130"/>
        <dbReference type="ChEBI" id="CHEBI:29950"/>
        <dbReference type="ChEBI" id="CHEBI:50058"/>
        <dbReference type="ChEBI" id="CHEBI:57856"/>
        <dbReference type="ChEBI" id="CHEBI:57925"/>
        <dbReference type="ChEBI" id="CHEBI:59789"/>
        <dbReference type="ChEBI" id="CHEBI:183640"/>
        <dbReference type="EC" id="2.1.1.137"/>
    </reaction>
</comment>
<dbReference type="PANTHER" id="PTHR43675:SF8">
    <property type="entry name" value="ARSENITE METHYLTRANSFERASE"/>
    <property type="match status" value="1"/>
</dbReference>
<comment type="catalytic activity">
    <reaction evidence="6">
        <text>arsenic triglutathione + [thioredoxin]-dithiol + S-adenosyl-L-methionine + 2 H2O = methylarsonous acid + [thioredoxin]-disulfide + 3 glutathione + S-adenosyl-L-homocysteine + H(+)</text>
        <dbReference type="Rhea" id="RHEA:69460"/>
        <dbReference type="Rhea" id="RHEA-COMP:10698"/>
        <dbReference type="Rhea" id="RHEA-COMP:10700"/>
        <dbReference type="ChEBI" id="CHEBI:15377"/>
        <dbReference type="ChEBI" id="CHEBI:15378"/>
        <dbReference type="ChEBI" id="CHEBI:17826"/>
        <dbReference type="ChEBI" id="CHEBI:29950"/>
        <dbReference type="ChEBI" id="CHEBI:50058"/>
        <dbReference type="ChEBI" id="CHEBI:57856"/>
        <dbReference type="ChEBI" id="CHEBI:57925"/>
        <dbReference type="ChEBI" id="CHEBI:59789"/>
        <dbReference type="ChEBI" id="CHEBI:183640"/>
        <dbReference type="EC" id="2.1.1.137"/>
    </reaction>
</comment>
<evidence type="ECO:0000259" key="9">
    <source>
        <dbReference type="Pfam" id="PF13847"/>
    </source>
</evidence>
<keyword evidence="11" id="KW-1185">Reference proteome</keyword>
<evidence type="ECO:0000256" key="7">
    <source>
        <dbReference type="ARBA" id="ARBA00047943"/>
    </source>
</evidence>
<dbReference type="Proteomes" id="UP001165065">
    <property type="component" value="Unassembled WGS sequence"/>
</dbReference>
<comment type="caution">
    <text evidence="10">The sequence shown here is derived from an EMBL/GenBank/DDBJ whole genome shotgun (WGS) entry which is preliminary data.</text>
</comment>
<gene>
    <name evidence="10" type="ORF">TrCOL_g3393</name>
</gene>
<evidence type="ECO:0000256" key="2">
    <source>
        <dbReference type="ARBA" id="ARBA00022691"/>
    </source>
</evidence>
<protein>
    <recommendedName>
        <fullName evidence="5">Arsenite methyltransferase</fullName>
        <ecNumber evidence="4">2.1.1.137</ecNumber>
    </recommendedName>
</protein>
<dbReference type="EC" id="2.1.1.137" evidence="4"/>
<sequence length="321" mass="33953">MSALANASKPLIISTSEALDARPSSNYPLWVYGLSASSVSSSVISVLSELTACNTVVFSLQDFDEDVEDKAMELGLMKVGNVVVRTSSGLLLRTFDSAVAADIQEVVDKGEKGLIRDGYSDTVNNVEGGGCCVSVDSSMNAYTREQLVAAGKEADLGLGCGNPITLASLQPGEVVVDLGSGAGVDCFIAAECVIGGGGKVIGVDMTPAMLEKARKLARERGYQGEELEFRLGEIENLPVADNTAHVVVSNCVVNLSSDKDRVFREWAPEVETLRKAIEGAGFVEVKIEEKEESREVIKQWIPGSGAENFVVSANVSGRKPV</sequence>
<dbReference type="InterPro" id="IPR026669">
    <property type="entry name" value="Arsenite_MeTrfase-like"/>
</dbReference>
<dbReference type="AlphaFoldDB" id="A0A9W7FVP8"/>
<evidence type="ECO:0000256" key="5">
    <source>
        <dbReference type="ARBA" id="ARBA00034545"/>
    </source>
</evidence>
<accession>A0A9W7FVP8</accession>
<dbReference type="InterPro" id="IPR025714">
    <property type="entry name" value="Methyltranfer_dom"/>
</dbReference>
<dbReference type="OrthoDB" id="8300214at2759"/>
<evidence type="ECO:0000256" key="3">
    <source>
        <dbReference type="ARBA" id="ARBA00034487"/>
    </source>
</evidence>
<dbReference type="Pfam" id="PF13847">
    <property type="entry name" value="Methyltransf_31"/>
    <property type="match status" value="1"/>
</dbReference>
<evidence type="ECO:0000313" key="11">
    <source>
        <dbReference type="Proteomes" id="UP001165065"/>
    </source>
</evidence>
<dbReference type="EMBL" id="BRYA01000495">
    <property type="protein sequence ID" value="GMI19508.1"/>
    <property type="molecule type" value="Genomic_DNA"/>
</dbReference>
<evidence type="ECO:0000256" key="8">
    <source>
        <dbReference type="ARBA" id="ARBA00048428"/>
    </source>
</evidence>
<name>A0A9W7FVP8_9STRA</name>
<comment type="catalytic activity">
    <reaction evidence="7">
        <text>arsenic triglutathione + 2 [thioredoxin]-dithiol + 2 S-adenosyl-L-methionine + H2O = dimethylarsinous acid + 2 [thioredoxin]-disulfide + 3 glutathione + 2 S-adenosyl-L-homocysteine + 2 H(+)</text>
        <dbReference type="Rhea" id="RHEA:69464"/>
        <dbReference type="Rhea" id="RHEA-COMP:10698"/>
        <dbReference type="Rhea" id="RHEA-COMP:10700"/>
        <dbReference type="ChEBI" id="CHEBI:15377"/>
        <dbReference type="ChEBI" id="CHEBI:15378"/>
        <dbReference type="ChEBI" id="CHEBI:23808"/>
        <dbReference type="ChEBI" id="CHEBI:29950"/>
        <dbReference type="ChEBI" id="CHEBI:50058"/>
        <dbReference type="ChEBI" id="CHEBI:57856"/>
        <dbReference type="ChEBI" id="CHEBI:57925"/>
        <dbReference type="ChEBI" id="CHEBI:59789"/>
        <dbReference type="ChEBI" id="CHEBI:183640"/>
        <dbReference type="EC" id="2.1.1.137"/>
    </reaction>
</comment>
<comment type="similarity">
    <text evidence="3">Belongs to the methyltransferase superfamily. Arsenite methyltransferase family.</text>
</comment>
<dbReference type="InterPro" id="IPR029063">
    <property type="entry name" value="SAM-dependent_MTases_sf"/>
</dbReference>
<evidence type="ECO:0000256" key="4">
    <source>
        <dbReference type="ARBA" id="ARBA00034521"/>
    </source>
</evidence>
<organism evidence="10 11">
    <name type="scientific">Triparma columacea</name>
    <dbReference type="NCBI Taxonomy" id="722753"/>
    <lineage>
        <taxon>Eukaryota</taxon>
        <taxon>Sar</taxon>
        <taxon>Stramenopiles</taxon>
        <taxon>Ochrophyta</taxon>
        <taxon>Bolidophyceae</taxon>
        <taxon>Parmales</taxon>
        <taxon>Triparmaceae</taxon>
        <taxon>Triparma</taxon>
    </lineage>
</organism>
<dbReference type="Gene3D" id="3.40.50.150">
    <property type="entry name" value="Vaccinia Virus protein VP39"/>
    <property type="match status" value="1"/>
</dbReference>
<feature type="domain" description="Methyltransferase" evidence="9">
    <location>
        <begin position="171"/>
        <end position="265"/>
    </location>
</feature>
<dbReference type="PANTHER" id="PTHR43675">
    <property type="entry name" value="ARSENITE METHYLTRANSFERASE"/>
    <property type="match status" value="1"/>
</dbReference>
<dbReference type="CDD" id="cd02440">
    <property type="entry name" value="AdoMet_MTases"/>
    <property type="match status" value="1"/>
</dbReference>
<evidence type="ECO:0000256" key="6">
    <source>
        <dbReference type="ARBA" id="ARBA00047941"/>
    </source>
</evidence>
<keyword evidence="1" id="KW-0808">Transferase</keyword>